<proteinExistence type="inferred from homology"/>
<evidence type="ECO:0000256" key="14">
    <source>
        <dbReference type="ARBA" id="ARBA00023128"/>
    </source>
</evidence>
<comment type="catalytic activity">
    <reaction evidence="16 17">
        <text>a ubiquinone + NADH + 5 H(+)(in) = a ubiquinol + NAD(+) + 4 H(+)(out)</text>
        <dbReference type="Rhea" id="RHEA:29091"/>
        <dbReference type="Rhea" id="RHEA-COMP:9565"/>
        <dbReference type="Rhea" id="RHEA-COMP:9566"/>
        <dbReference type="ChEBI" id="CHEBI:15378"/>
        <dbReference type="ChEBI" id="CHEBI:16389"/>
        <dbReference type="ChEBI" id="CHEBI:17976"/>
        <dbReference type="ChEBI" id="CHEBI:57540"/>
        <dbReference type="ChEBI" id="CHEBI:57945"/>
        <dbReference type="EC" id="7.1.1.2"/>
    </reaction>
</comment>
<keyword evidence="13 17" id="KW-0830">Ubiquinone</keyword>
<dbReference type="GO" id="GO:0008137">
    <property type="term" value="F:NADH dehydrogenase (ubiquinone) activity"/>
    <property type="evidence" value="ECO:0007669"/>
    <property type="project" value="UniProtKB-UniRule"/>
</dbReference>
<feature type="transmembrane region" description="Helical" evidence="17">
    <location>
        <begin position="167"/>
        <end position="188"/>
    </location>
</feature>
<evidence type="ECO:0000313" key="19">
    <source>
        <dbReference type="EMBL" id="QCF46305.1"/>
    </source>
</evidence>
<evidence type="ECO:0000256" key="12">
    <source>
        <dbReference type="ARBA" id="ARBA00023027"/>
    </source>
</evidence>
<dbReference type="PANTHER" id="PTHR43507">
    <property type="entry name" value="NADH-UBIQUINONE OXIDOREDUCTASE CHAIN 4"/>
    <property type="match status" value="1"/>
</dbReference>
<feature type="transmembrane region" description="Helical" evidence="17">
    <location>
        <begin position="76"/>
        <end position="92"/>
    </location>
</feature>
<evidence type="ECO:0000256" key="4">
    <source>
        <dbReference type="ARBA" id="ARBA00012944"/>
    </source>
</evidence>
<feature type="transmembrane region" description="Helical" evidence="17">
    <location>
        <begin position="127"/>
        <end position="147"/>
    </location>
</feature>
<gene>
    <name evidence="19" type="primary">ND4</name>
</gene>
<evidence type="ECO:0000256" key="15">
    <source>
        <dbReference type="ARBA" id="ARBA00023136"/>
    </source>
</evidence>
<protein>
    <recommendedName>
        <fullName evidence="5 17">NADH-ubiquinone oxidoreductase chain 4</fullName>
        <ecNumber evidence="4 17">7.1.1.2</ecNumber>
    </recommendedName>
</protein>
<evidence type="ECO:0000256" key="2">
    <source>
        <dbReference type="ARBA" id="ARBA00004225"/>
    </source>
</evidence>
<sequence length="426" mass="49097">MKFFIPLFTMSFMMFNYLNFMIILSISTMALLLKYYSYKMIIFNKFMFMDHISLIMILLSFISIMMIIMSSYTLKFSYLFISSILLILLLTFSSSNMFSFYMLFELVLIPTLFLVTKIGYQPERLQAGIYLMIYTIIASLPLLLGILLFKHSPNFIVLSTNCEQTKIMIIFILAFLVKMPMFMFHLWLPKAHVEAPVEGSMILAAVLLKLGGYGLIRFTPLLYSKFIPLNFWISSISLIGAIMTSMNCIRQKDLKSLIAYSSVAHMSLVLASIMTFNYMGFYGAILMMFAHGLSSSALFLMVNMIYTKHHTRNIVSFKGLWNSFPNITFWWFIFIAANISAPPSINLAGEILILTSLINLNTLILLPFIFISLMTSIFSISLFLNTTHNQPNSKMTLNSYNKLYLCLFLHLIPLIMMISKMEMFMF</sequence>
<name>A0A5B7M1D2_9ARAC</name>
<dbReference type="GO" id="GO:0048039">
    <property type="term" value="F:ubiquinone binding"/>
    <property type="evidence" value="ECO:0007669"/>
    <property type="project" value="TreeGrafter"/>
</dbReference>
<dbReference type="GO" id="GO:0042773">
    <property type="term" value="P:ATP synthesis coupled electron transport"/>
    <property type="evidence" value="ECO:0007669"/>
    <property type="project" value="InterPro"/>
</dbReference>
<dbReference type="PRINTS" id="PR01437">
    <property type="entry name" value="NUOXDRDTASE4"/>
</dbReference>
<dbReference type="Pfam" id="PF00361">
    <property type="entry name" value="Proton_antipo_M"/>
    <property type="match status" value="1"/>
</dbReference>
<keyword evidence="14 17" id="KW-0496">Mitochondrion</keyword>
<geneLocation type="mitochondrion" evidence="19"/>
<feature type="transmembrane region" description="Helical" evidence="17">
    <location>
        <begin position="12"/>
        <end position="36"/>
    </location>
</feature>
<keyword evidence="7 17" id="KW-0679">Respiratory chain</keyword>
<evidence type="ECO:0000256" key="7">
    <source>
        <dbReference type="ARBA" id="ARBA00022660"/>
    </source>
</evidence>
<feature type="transmembrane region" description="Helical" evidence="17">
    <location>
        <begin position="48"/>
        <end position="69"/>
    </location>
</feature>
<feature type="transmembrane region" description="Helical" evidence="17">
    <location>
        <begin position="200"/>
        <end position="220"/>
    </location>
</feature>
<dbReference type="RefSeq" id="YP_009689586.1">
    <property type="nucleotide sequence ID" value="NC_044653.1"/>
</dbReference>
<dbReference type="GO" id="GO:0003954">
    <property type="term" value="F:NADH dehydrogenase activity"/>
    <property type="evidence" value="ECO:0007669"/>
    <property type="project" value="TreeGrafter"/>
</dbReference>
<feature type="transmembrane region" description="Helical" evidence="17">
    <location>
        <begin position="351"/>
        <end position="383"/>
    </location>
</feature>
<feature type="transmembrane region" description="Helical" evidence="17">
    <location>
        <begin position="327"/>
        <end position="345"/>
    </location>
</feature>
<keyword evidence="15 17" id="KW-0472">Membrane</keyword>
<evidence type="ECO:0000256" key="11">
    <source>
        <dbReference type="ARBA" id="ARBA00022989"/>
    </source>
</evidence>
<keyword evidence="11 17" id="KW-1133">Transmembrane helix</keyword>
<evidence type="ECO:0000256" key="16">
    <source>
        <dbReference type="ARBA" id="ARBA00049551"/>
    </source>
</evidence>
<dbReference type="InterPro" id="IPR001750">
    <property type="entry name" value="ND/Mrp_TM"/>
</dbReference>
<keyword evidence="6 17" id="KW-0813">Transport</keyword>
<feature type="transmembrane region" description="Helical" evidence="17">
    <location>
        <begin position="226"/>
        <end position="245"/>
    </location>
</feature>
<evidence type="ECO:0000256" key="8">
    <source>
        <dbReference type="ARBA" id="ARBA00022692"/>
    </source>
</evidence>
<evidence type="ECO:0000256" key="13">
    <source>
        <dbReference type="ARBA" id="ARBA00023075"/>
    </source>
</evidence>
<feature type="domain" description="NADH:quinone oxidoreductase/Mrp antiporter transmembrane" evidence="18">
    <location>
        <begin position="94"/>
        <end position="374"/>
    </location>
</feature>
<evidence type="ECO:0000256" key="10">
    <source>
        <dbReference type="ARBA" id="ARBA00022982"/>
    </source>
</evidence>
<reference evidence="19" key="1">
    <citation type="submission" date="2018-10" db="EMBL/GenBank/DDBJ databases">
        <authorList>
            <person name="Yang W.-J."/>
            <person name="Xu K.-K."/>
            <person name="Yang D.-X."/>
            <person name="Li C."/>
        </authorList>
    </citation>
    <scope>NUCLEOTIDE SEQUENCE</scope>
</reference>
<comment type="function">
    <text evidence="1">Core subunit of the mitochondrial membrane respiratory chain NADH dehydrogenase (Complex I) that is believed to belong to the minimal assembly required for catalysis. Complex I functions in the transfer of electrons from NADH to the respiratory chain. The immediate electron acceptor for the enzyme is believed to be ubiquinone.</text>
</comment>
<keyword evidence="8 17" id="KW-0812">Transmembrane</keyword>
<evidence type="ECO:0000256" key="1">
    <source>
        <dbReference type="ARBA" id="ARBA00003257"/>
    </source>
</evidence>
<evidence type="ECO:0000256" key="9">
    <source>
        <dbReference type="ARBA" id="ARBA00022967"/>
    </source>
</evidence>
<feature type="transmembrane region" description="Helical" evidence="17">
    <location>
        <begin position="282"/>
        <end position="306"/>
    </location>
</feature>
<dbReference type="EC" id="7.1.1.2" evidence="4 17"/>
<reference evidence="19" key="2">
    <citation type="journal article" date="2019" name="Mitochondrial DNA Part B Resour">
        <title>The complete mitochondrial genome sequence of Neoscona multiplicans (Chamberlin, 1924) (Araneae: Araneidae).</title>
        <authorList>
            <person name="Xu K."/>
            <person name="Yang W."/>
            <person name="Yang D."/>
            <person name="Li C."/>
        </authorList>
    </citation>
    <scope>NUCLEOTIDE SEQUENCE</scope>
</reference>
<comment type="subcellular location">
    <subcellularLocation>
        <location evidence="2 17">Mitochondrion membrane</location>
        <topology evidence="2 17">Multi-pass membrane protein</topology>
    </subcellularLocation>
</comment>
<accession>A0A5B7M1D2</accession>
<feature type="transmembrane region" description="Helical" evidence="17">
    <location>
        <begin position="403"/>
        <end position="421"/>
    </location>
</feature>
<evidence type="ECO:0000256" key="5">
    <source>
        <dbReference type="ARBA" id="ARBA00021006"/>
    </source>
</evidence>
<keyword evidence="9" id="KW-1278">Translocase</keyword>
<feature type="transmembrane region" description="Helical" evidence="17">
    <location>
        <begin position="257"/>
        <end position="276"/>
    </location>
</feature>
<comment type="function">
    <text evidence="17">Core subunit of the mitochondrial membrane respiratory chain NADH dehydrogenase (Complex I) which catalyzes electron transfer from NADH through the respiratory chain, using ubiquinone as an electron acceptor. Essential for the catalytic activity and assembly of complex I.</text>
</comment>
<dbReference type="GO" id="GO:0015990">
    <property type="term" value="P:electron transport coupled proton transport"/>
    <property type="evidence" value="ECO:0007669"/>
    <property type="project" value="TreeGrafter"/>
</dbReference>
<organism evidence="19">
    <name type="scientific">Neoscona multiplicans</name>
    <dbReference type="NCBI Taxonomy" id="1112442"/>
    <lineage>
        <taxon>Eukaryota</taxon>
        <taxon>Metazoa</taxon>
        <taxon>Ecdysozoa</taxon>
        <taxon>Arthropoda</taxon>
        <taxon>Chelicerata</taxon>
        <taxon>Arachnida</taxon>
        <taxon>Araneae</taxon>
        <taxon>Araneomorphae</taxon>
        <taxon>Entelegynae</taxon>
        <taxon>Araneoidea</taxon>
        <taxon>Araneidae</taxon>
        <taxon>Neoscona</taxon>
    </lineage>
</organism>
<dbReference type="EMBL" id="MK052682">
    <property type="protein sequence ID" value="QCF46305.1"/>
    <property type="molecule type" value="Genomic_DNA"/>
</dbReference>
<dbReference type="GeneID" id="41792774"/>
<dbReference type="InterPro" id="IPR003918">
    <property type="entry name" value="NADH_UbQ_OxRdtase"/>
</dbReference>
<evidence type="ECO:0000256" key="6">
    <source>
        <dbReference type="ARBA" id="ARBA00022448"/>
    </source>
</evidence>
<keyword evidence="12 17" id="KW-0520">NAD</keyword>
<evidence type="ECO:0000259" key="18">
    <source>
        <dbReference type="Pfam" id="PF00361"/>
    </source>
</evidence>
<keyword evidence="10 17" id="KW-0249">Electron transport</keyword>
<dbReference type="PANTHER" id="PTHR43507:SF20">
    <property type="entry name" value="NADH-UBIQUINONE OXIDOREDUCTASE CHAIN 4"/>
    <property type="match status" value="1"/>
</dbReference>
<comment type="similarity">
    <text evidence="3 17">Belongs to the complex I subunit 4 family.</text>
</comment>
<feature type="transmembrane region" description="Helical" evidence="17">
    <location>
        <begin position="98"/>
        <end position="115"/>
    </location>
</feature>
<evidence type="ECO:0000256" key="17">
    <source>
        <dbReference type="RuleBase" id="RU003297"/>
    </source>
</evidence>
<dbReference type="CTD" id="4538"/>
<evidence type="ECO:0000256" key="3">
    <source>
        <dbReference type="ARBA" id="ARBA00009025"/>
    </source>
</evidence>
<dbReference type="GO" id="GO:0031966">
    <property type="term" value="C:mitochondrial membrane"/>
    <property type="evidence" value="ECO:0007669"/>
    <property type="project" value="UniProtKB-SubCell"/>
</dbReference>
<dbReference type="AlphaFoldDB" id="A0A5B7M1D2"/>